<dbReference type="Gene3D" id="1.10.10.10">
    <property type="entry name" value="Winged helix-like DNA-binding domain superfamily/Winged helix DNA-binding domain"/>
    <property type="match status" value="2"/>
</dbReference>
<keyword evidence="8 9" id="KW-0539">Nucleus</keyword>
<evidence type="ECO:0000313" key="15">
    <source>
        <dbReference type="Proteomes" id="UP001369086"/>
    </source>
</evidence>
<dbReference type="PROSITE" id="PS50071">
    <property type="entry name" value="HOMEOBOX_2"/>
    <property type="match status" value="1"/>
</dbReference>
<keyword evidence="11" id="KW-0812">Transmembrane</keyword>
<feature type="DNA-binding region" description="Homeobox" evidence="9">
    <location>
        <begin position="201"/>
        <end position="248"/>
    </location>
</feature>
<dbReference type="SUPFAM" id="SSF46689">
    <property type="entry name" value="Homeodomain-like"/>
    <property type="match status" value="2"/>
</dbReference>
<evidence type="ECO:0000256" key="7">
    <source>
        <dbReference type="ARBA" id="ARBA00023163"/>
    </source>
</evidence>
<dbReference type="InterPro" id="IPR009057">
    <property type="entry name" value="Homeodomain-like_sf"/>
</dbReference>
<comment type="caution">
    <text evidence="14">The sequence shown here is derived from an EMBL/GenBank/DDBJ whole genome shotgun (WGS) entry which is preliminary data.</text>
</comment>
<feature type="domain" description="Paired" evidence="13">
    <location>
        <begin position="22"/>
        <end position="148"/>
    </location>
</feature>
<dbReference type="Pfam" id="PF00046">
    <property type="entry name" value="Homeodomain"/>
    <property type="match status" value="1"/>
</dbReference>
<dbReference type="InterPro" id="IPR001523">
    <property type="entry name" value="Paired_dom"/>
</dbReference>
<evidence type="ECO:0000256" key="9">
    <source>
        <dbReference type="PROSITE-ProRule" id="PRU00108"/>
    </source>
</evidence>
<keyword evidence="6 9" id="KW-0238">DNA-binding</keyword>
<protein>
    <submittedName>
        <fullName evidence="14">Paired box protein Pax-4</fullName>
    </submittedName>
</protein>
<dbReference type="PANTHER" id="PTHR45636">
    <property type="entry name" value="PAIRED BOX PROTEIN PAX-6-RELATED-RELATED"/>
    <property type="match status" value="1"/>
</dbReference>
<keyword evidence="9 10" id="KW-0371">Homeobox</keyword>
<evidence type="ECO:0000259" key="12">
    <source>
        <dbReference type="PROSITE" id="PS50071"/>
    </source>
</evidence>
<evidence type="ECO:0000256" key="1">
    <source>
        <dbReference type="ARBA" id="ARBA00004123"/>
    </source>
</evidence>
<dbReference type="Pfam" id="PF00292">
    <property type="entry name" value="PAX"/>
    <property type="match status" value="1"/>
</dbReference>
<evidence type="ECO:0000313" key="14">
    <source>
        <dbReference type="EMBL" id="KAK6482503.1"/>
    </source>
</evidence>
<dbReference type="SMART" id="SM00351">
    <property type="entry name" value="PAX"/>
    <property type="match status" value="1"/>
</dbReference>
<dbReference type="PANTHER" id="PTHR45636:SF47">
    <property type="entry name" value="PAIRED BOX PROTEIN PAX-4"/>
    <property type="match status" value="1"/>
</dbReference>
<feature type="transmembrane region" description="Helical" evidence="11">
    <location>
        <begin position="263"/>
        <end position="287"/>
    </location>
</feature>
<proteinExistence type="inferred from homology"/>
<reference evidence="14 15" key="1">
    <citation type="submission" date="2021-05" db="EMBL/GenBank/DDBJ databases">
        <authorList>
            <person name="Zahm M."/>
            <person name="Klopp C."/>
            <person name="Cabau C."/>
            <person name="Kuhl H."/>
            <person name="Suciu R."/>
            <person name="Ciorpac M."/>
            <person name="Holostenco D."/>
            <person name="Gessner J."/>
            <person name="Wuertz S."/>
            <person name="Hohne C."/>
            <person name="Stock M."/>
            <person name="Gislard M."/>
            <person name="Lluch J."/>
            <person name="Milhes M."/>
            <person name="Lampietro C."/>
            <person name="Lopez Roques C."/>
            <person name="Donnadieu C."/>
            <person name="Du K."/>
            <person name="Schartl M."/>
            <person name="Guiguen Y."/>
        </authorList>
    </citation>
    <scope>NUCLEOTIDE SEQUENCE [LARGE SCALE GENOMIC DNA]</scope>
    <source>
        <strain evidence="14">Hh-F2</strain>
        <tissue evidence="14">Blood</tissue>
    </source>
</reference>
<dbReference type="PRINTS" id="PR00027">
    <property type="entry name" value="PAIREDBOX"/>
</dbReference>
<dbReference type="InterPro" id="IPR043565">
    <property type="entry name" value="PAX_fam"/>
</dbReference>
<keyword evidence="5" id="KW-0805">Transcription regulation</keyword>
<dbReference type="PROSITE" id="PS00034">
    <property type="entry name" value="PAIRED_1"/>
    <property type="match status" value="1"/>
</dbReference>
<evidence type="ECO:0000256" key="3">
    <source>
        <dbReference type="ARBA" id="ARBA00022473"/>
    </source>
</evidence>
<dbReference type="EMBL" id="JAHFZB010000013">
    <property type="protein sequence ID" value="KAK6482503.1"/>
    <property type="molecule type" value="Genomic_DNA"/>
</dbReference>
<dbReference type="InterPro" id="IPR001356">
    <property type="entry name" value="HD"/>
</dbReference>
<dbReference type="SMART" id="SM00389">
    <property type="entry name" value="HOX"/>
    <property type="match status" value="1"/>
</dbReference>
<feature type="non-terminal residue" evidence="14">
    <location>
        <position position="1"/>
    </location>
</feature>
<dbReference type="Proteomes" id="UP001369086">
    <property type="component" value="Unassembled WGS sequence"/>
</dbReference>
<keyword evidence="3" id="KW-0217">Developmental protein</keyword>
<keyword evidence="7" id="KW-0804">Transcription</keyword>
<keyword evidence="15" id="KW-1185">Reference proteome</keyword>
<evidence type="ECO:0000256" key="6">
    <source>
        <dbReference type="ARBA" id="ARBA00023125"/>
    </source>
</evidence>
<evidence type="ECO:0000256" key="4">
    <source>
        <dbReference type="ARBA" id="ARBA00022724"/>
    </source>
</evidence>
<feature type="domain" description="Homeobox" evidence="12">
    <location>
        <begin position="199"/>
        <end position="247"/>
    </location>
</feature>
<comment type="similarity">
    <text evidence="2">Belongs to the paired homeobox family.</text>
</comment>
<evidence type="ECO:0000256" key="5">
    <source>
        <dbReference type="ARBA" id="ARBA00023015"/>
    </source>
</evidence>
<evidence type="ECO:0000256" key="2">
    <source>
        <dbReference type="ARBA" id="ARBA00005733"/>
    </source>
</evidence>
<accession>A0ABR0ZCM0</accession>
<feature type="transmembrane region" description="Helical" evidence="11">
    <location>
        <begin position="15"/>
        <end position="36"/>
    </location>
</feature>
<dbReference type="InterPro" id="IPR043182">
    <property type="entry name" value="PAIRED_DNA-bd_dom"/>
</dbReference>
<dbReference type="CDD" id="cd00086">
    <property type="entry name" value="homeodomain"/>
    <property type="match status" value="1"/>
</dbReference>
<dbReference type="Gene3D" id="1.10.10.60">
    <property type="entry name" value="Homeodomain-like"/>
    <property type="match status" value="1"/>
</dbReference>
<comment type="subcellular location">
    <subcellularLocation>
        <location evidence="1 9 10">Nucleus</location>
    </subcellularLocation>
</comment>
<evidence type="ECO:0000256" key="11">
    <source>
        <dbReference type="SAM" id="Phobius"/>
    </source>
</evidence>
<sequence>VGAVTECANNRIGCLYFILFLGIGSVNQLGGVFVNGRPLPTCKRKKIIQLAAGGMRPCEISRILQVSNGCVSKILCRYHQTGLLCPKAIGGSKPRLLTPEVIAKIGQYKRKNPSIFAWEIQGKLLSERICTHDKVPSVSSVNRVLRNIQLELGPQLLENSLAYQCNPAGFIEQRAPITLKALQLDARKDSGPQKIQLAISQNRNRTVFSQGQSEALEEVFGRTHYPDIFGREKLAAELMLSEATIRLPAVVECLLVWETVLQLLLLLPLLTYILLWTGYHFLFLLGLMHHFL</sequence>
<keyword evidence="11" id="KW-1133">Transmembrane helix</keyword>
<dbReference type="InterPro" id="IPR036388">
    <property type="entry name" value="WH-like_DNA-bd_sf"/>
</dbReference>
<name>A0ABR0ZCM0_HUSHU</name>
<evidence type="ECO:0000256" key="8">
    <source>
        <dbReference type="ARBA" id="ARBA00023242"/>
    </source>
</evidence>
<evidence type="ECO:0000259" key="13">
    <source>
        <dbReference type="PROSITE" id="PS51057"/>
    </source>
</evidence>
<organism evidence="14 15">
    <name type="scientific">Huso huso</name>
    <name type="common">Beluga</name>
    <name type="synonym">Acipenser huso</name>
    <dbReference type="NCBI Taxonomy" id="61971"/>
    <lineage>
        <taxon>Eukaryota</taxon>
        <taxon>Metazoa</taxon>
        <taxon>Chordata</taxon>
        <taxon>Craniata</taxon>
        <taxon>Vertebrata</taxon>
        <taxon>Euteleostomi</taxon>
        <taxon>Actinopterygii</taxon>
        <taxon>Chondrostei</taxon>
        <taxon>Acipenseriformes</taxon>
        <taxon>Acipenseridae</taxon>
        <taxon>Huso</taxon>
    </lineage>
</organism>
<keyword evidence="4" id="KW-0563">Paired box</keyword>
<dbReference type="PROSITE" id="PS51057">
    <property type="entry name" value="PAIRED_2"/>
    <property type="match status" value="1"/>
</dbReference>
<keyword evidence="11" id="KW-0472">Membrane</keyword>
<evidence type="ECO:0000256" key="10">
    <source>
        <dbReference type="RuleBase" id="RU000682"/>
    </source>
</evidence>
<gene>
    <name evidence="14" type="ORF">HHUSO_G15527</name>
</gene>